<protein>
    <recommendedName>
        <fullName evidence="3">Interleukin-2 receptor subunit beta</fullName>
    </recommendedName>
    <alternativeName>
        <fullName evidence="13">High affinity IL-2 receptor subunit beta</fullName>
    </alternativeName>
    <alternativeName>
        <fullName evidence="12">p70-75</fullName>
    </alternativeName>
</protein>
<evidence type="ECO:0000256" key="9">
    <source>
        <dbReference type="ARBA" id="ARBA00023170"/>
    </source>
</evidence>
<dbReference type="GO" id="GO:0016064">
    <property type="term" value="P:immunoglobulin mediated immune response"/>
    <property type="evidence" value="ECO:0007669"/>
    <property type="project" value="TreeGrafter"/>
</dbReference>
<dbReference type="InterPro" id="IPR040951">
    <property type="entry name" value="IL2RB_N1"/>
</dbReference>
<evidence type="ECO:0000256" key="2">
    <source>
        <dbReference type="ARBA" id="ARBA00008280"/>
    </source>
</evidence>
<feature type="compositionally biased region" description="Acidic residues" evidence="15">
    <location>
        <begin position="427"/>
        <end position="437"/>
    </location>
</feature>
<comment type="subcellular location">
    <subcellularLocation>
        <location evidence="1">Membrane</location>
        <topology evidence="1">Single-pass type I membrane protein</topology>
    </subcellularLocation>
</comment>
<evidence type="ECO:0000256" key="15">
    <source>
        <dbReference type="SAM" id="MobiDB-lite"/>
    </source>
</evidence>
<evidence type="ECO:0000256" key="4">
    <source>
        <dbReference type="ARBA" id="ARBA00022692"/>
    </source>
</evidence>
<evidence type="ECO:0000256" key="16">
    <source>
        <dbReference type="SAM" id="SignalP"/>
    </source>
</evidence>
<dbReference type="InterPro" id="IPR003961">
    <property type="entry name" value="FN3_dom"/>
</dbReference>
<comment type="similarity">
    <text evidence="2">Belongs to the type I cytokine receptor family. Type 4 subfamily.</text>
</comment>
<evidence type="ECO:0000256" key="13">
    <source>
        <dbReference type="ARBA" id="ARBA00032935"/>
    </source>
</evidence>
<keyword evidence="4" id="KW-0812">Transmembrane</keyword>
<keyword evidence="5 16" id="KW-0732">Signal</keyword>
<evidence type="ECO:0000259" key="17">
    <source>
        <dbReference type="PROSITE" id="PS50853"/>
    </source>
</evidence>
<reference evidence="18" key="1">
    <citation type="submission" date="2021-01" db="EMBL/GenBank/DDBJ databases">
        <authorList>
            <person name="Zahm M."/>
            <person name="Roques C."/>
            <person name="Cabau C."/>
            <person name="Klopp C."/>
            <person name="Donnadieu C."/>
            <person name="Jouanno E."/>
            <person name="Lampietro C."/>
            <person name="Louis A."/>
            <person name="Herpin A."/>
            <person name="Echchiki A."/>
            <person name="Berthelot C."/>
            <person name="Parey E."/>
            <person name="Roest-Crollius H."/>
            <person name="Braasch I."/>
            <person name="Postlethwait J."/>
            <person name="Bobe J."/>
            <person name="Montfort J."/>
            <person name="Bouchez O."/>
            <person name="Begum T."/>
            <person name="Mejri S."/>
            <person name="Adams A."/>
            <person name="Chen W.-J."/>
            <person name="Guiguen Y."/>
        </authorList>
    </citation>
    <scope>NUCLEOTIDE SEQUENCE</scope>
    <source>
        <strain evidence="18">YG-15Mar2019-1</strain>
        <tissue evidence="18">Brain</tissue>
    </source>
</reference>
<dbReference type="GO" id="GO:0009897">
    <property type="term" value="C:external side of plasma membrane"/>
    <property type="evidence" value="ECO:0007669"/>
    <property type="project" value="TreeGrafter"/>
</dbReference>
<evidence type="ECO:0000313" key="19">
    <source>
        <dbReference type="Proteomes" id="UP001046870"/>
    </source>
</evidence>
<evidence type="ECO:0000256" key="3">
    <source>
        <dbReference type="ARBA" id="ARBA00016239"/>
    </source>
</evidence>
<accession>A0A9D3T492</accession>
<keyword evidence="10" id="KW-0325">Glycoprotein</keyword>
<keyword evidence="7" id="KW-0472">Membrane</keyword>
<dbReference type="AlphaFoldDB" id="A0A9D3T492"/>
<keyword evidence="9" id="KW-0675">Receptor</keyword>
<comment type="caution">
    <text evidence="18">The sequence shown here is derived from an EMBL/GenBank/DDBJ whole genome shotgun (WGS) entry which is preliminary data.</text>
</comment>
<dbReference type="EMBL" id="JAFDVH010000019">
    <property type="protein sequence ID" value="KAG7460100.1"/>
    <property type="molecule type" value="Genomic_DNA"/>
</dbReference>
<evidence type="ECO:0000256" key="5">
    <source>
        <dbReference type="ARBA" id="ARBA00022729"/>
    </source>
</evidence>
<evidence type="ECO:0000313" key="18">
    <source>
        <dbReference type="EMBL" id="KAG7460100.1"/>
    </source>
</evidence>
<evidence type="ECO:0000256" key="1">
    <source>
        <dbReference type="ARBA" id="ARBA00004479"/>
    </source>
</evidence>
<comment type="function">
    <text evidence="14">Receptor for interleukin-2. This beta subunit is involved in receptor mediated endocytosis and transduces the mitogenic signals of IL2. Probably in association with IL15RA, involved in the stimulation of neutrophil phagocytosis by IL15.</text>
</comment>
<dbReference type="PANTHER" id="PTHR23037">
    <property type="entry name" value="CYTOKINE RECEPTOR"/>
    <property type="match status" value="1"/>
</dbReference>
<feature type="domain" description="Fibronectin type-III" evidence="17">
    <location>
        <begin position="114"/>
        <end position="218"/>
    </location>
</feature>
<dbReference type="InterPro" id="IPR013783">
    <property type="entry name" value="Ig-like_fold"/>
</dbReference>
<evidence type="ECO:0000256" key="12">
    <source>
        <dbReference type="ARBA" id="ARBA00031280"/>
    </source>
</evidence>
<keyword evidence="6" id="KW-1133">Transmembrane helix</keyword>
<dbReference type="SUPFAM" id="SSF49265">
    <property type="entry name" value="Fibronectin type III"/>
    <property type="match status" value="1"/>
</dbReference>
<comment type="subunit">
    <text evidence="11">Non-covalent dimer of an alpha and a beta subunit. IL2R exists in 3 different forms: a high affinity dimer, an intermediate affinity monomer (beta subunit), and a low affinity monomer (alpha subunit). The high and intermediate affinity forms also associate with a gamma subunit. Interacts with SHB upon interleukin stimulation.</text>
</comment>
<evidence type="ECO:0000256" key="6">
    <source>
        <dbReference type="ARBA" id="ARBA00022989"/>
    </source>
</evidence>
<organism evidence="18 19">
    <name type="scientific">Megalops atlanticus</name>
    <name type="common">Tarpon</name>
    <name type="synonym">Clupea gigantea</name>
    <dbReference type="NCBI Taxonomy" id="7932"/>
    <lineage>
        <taxon>Eukaryota</taxon>
        <taxon>Metazoa</taxon>
        <taxon>Chordata</taxon>
        <taxon>Craniata</taxon>
        <taxon>Vertebrata</taxon>
        <taxon>Euteleostomi</taxon>
        <taxon>Actinopterygii</taxon>
        <taxon>Neopterygii</taxon>
        <taxon>Teleostei</taxon>
        <taxon>Elopiformes</taxon>
        <taxon>Megalopidae</taxon>
        <taxon>Megalops</taxon>
    </lineage>
</organism>
<evidence type="ECO:0000256" key="10">
    <source>
        <dbReference type="ARBA" id="ARBA00023180"/>
    </source>
</evidence>
<feature type="region of interest" description="Disordered" evidence="15">
    <location>
        <begin position="411"/>
        <end position="455"/>
    </location>
</feature>
<dbReference type="InterPro" id="IPR003531">
    <property type="entry name" value="Hempt_rcpt_S_F1_CS"/>
</dbReference>
<dbReference type="PROSITE" id="PS50853">
    <property type="entry name" value="FN3"/>
    <property type="match status" value="1"/>
</dbReference>
<dbReference type="Pfam" id="PF18707">
    <property type="entry name" value="IL2RB_N1"/>
    <property type="match status" value="1"/>
</dbReference>
<feature type="chain" id="PRO_5038339990" description="Interleukin-2 receptor subunit beta" evidence="16">
    <location>
        <begin position="23"/>
        <end position="535"/>
    </location>
</feature>
<evidence type="ECO:0000256" key="7">
    <source>
        <dbReference type="ARBA" id="ARBA00023136"/>
    </source>
</evidence>
<dbReference type="OrthoDB" id="9419853at2759"/>
<evidence type="ECO:0000256" key="8">
    <source>
        <dbReference type="ARBA" id="ARBA00023157"/>
    </source>
</evidence>
<dbReference type="Gene3D" id="2.60.40.10">
    <property type="entry name" value="Immunoglobulins"/>
    <property type="match status" value="2"/>
</dbReference>
<name>A0A9D3T492_MEGAT</name>
<dbReference type="Proteomes" id="UP001046870">
    <property type="component" value="Chromosome 19"/>
</dbReference>
<feature type="signal peptide" evidence="16">
    <location>
        <begin position="1"/>
        <end position="22"/>
    </location>
</feature>
<dbReference type="InterPro" id="IPR036116">
    <property type="entry name" value="FN3_sf"/>
</dbReference>
<dbReference type="PANTHER" id="PTHR23037:SF22">
    <property type="entry name" value="CYTOKINE RECEPTOR COMMON SUBUNIT BETA"/>
    <property type="match status" value="1"/>
</dbReference>
<dbReference type="PROSITE" id="PS01355">
    <property type="entry name" value="HEMATOPO_REC_S_F1"/>
    <property type="match status" value="1"/>
</dbReference>
<proteinExistence type="inferred from homology"/>
<evidence type="ECO:0000256" key="11">
    <source>
        <dbReference type="ARBA" id="ARBA00026094"/>
    </source>
</evidence>
<gene>
    <name evidence="18" type="ORF">MATL_G00217620</name>
</gene>
<sequence>MESIWPMSLLLLLSVQPQPSCSFQGLTCVNDYINKTTCYWSSSRISPEVHCSLHGGFQLSKESIFCDLKPMEHHHHTVRSCQLVFDTVFSSLHSLTIEVKCENSTAAVLKNYIPAKNIKMNAPGRPIISKYNISWSRSTPQSRYIMKYSFQMQYKKSAQLWQNVVSRNISDQQMSVELNEDMLEEGQHYEARVRIKPDEKTGLKGEWSSWSPVASWRSEVGRSPAQVTISPVQGSVLGLIVGPVAAVAVLLLLITCKWQGTSWFYKLQFPHVPNPSTFFDALNTVHGGNFQKWLSPMFDPESFEVPQCYDDISPVEVSKAKDVTALLYKEQSRSPAEQWDSSAGSSCFSNMGYFYSKYPGSYEIEACPVYFSYQRKEGCEEEEGGGEGVMLDDGPLQTSSSYERLERLGELNGEPQHPDAGCRAGNEDQESGEEEKAEDGPKEMDDSSPPALVLPLSLPGQMTFSSSLFPHHLPGFSQPPFAFQGFDLGPTAGSSDTSGPLEGALGRSSSVTFVPSSGGYVSVKDMQNTYCNKSI</sequence>
<keyword evidence="8" id="KW-1015">Disulfide bond</keyword>
<keyword evidence="19" id="KW-1185">Reference proteome</keyword>
<evidence type="ECO:0000256" key="14">
    <source>
        <dbReference type="ARBA" id="ARBA00045664"/>
    </source>
</evidence>
<dbReference type="GO" id="GO:0004896">
    <property type="term" value="F:cytokine receptor activity"/>
    <property type="evidence" value="ECO:0007669"/>
    <property type="project" value="InterPro"/>
</dbReference>